<dbReference type="Proteomes" id="UP000692954">
    <property type="component" value="Unassembled WGS sequence"/>
</dbReference>
<keyword evidence="2" id="KW-1185">Reference proteome</keyword>
<sequence length="54" mass="6525">MKKWLCLNLRVSQLKELTKKLQAQISQSNNNHLYIKFNIFSCLFKMENVLKHQM</sequence>
<evidence type="ECO:0000313" key="1">
    <source>
        <dbReference type="EMBL" id="CAD8130028.1"/>
    </source>
</evidence>
<comment type="caution">
    <text evidence="1">The sequence shown here is derived from an EMBL/GenBank/DDBJ whole genome shotgun (WGS) entry which is preliminary data.</text>
</comment>
<dbReference type="EMBL" id="CAJJDN010000257">
    <property type="protein sequence ID" value="CAD8130028.1"/>
    <property type="molecule type" value="Genomic_DNA"/>
</dbReference>
<protein>
    <submittedName>
        <fullName evidence="1">Uncharacterized protein</fullName>
    </submittedName>
</protein>
<evidence type="ECO:0000313" key="2">
    <source>
        <dbReference type="Proteomes" id="UP000692954"/>
    </source>
</evidence>
<proteinExistence type="predicted"/>
<name>A0A8S1RP97_9CILI</name>
<reference evidence="1" key="1">
    <citation type="submission" date="2021-01" db="EMBL/GenBank/DDBJ databases">
        <authorList>
            <consortium name="Genoscope - CEA"/>
            <person name="William W."/>
        </authorList>
    </citation>
    <scope>NUCLEOTIDE SEQUENCE</scope>
</reference>
<organism evidence="1 2">
    <name type="scientific">Paramecium sonneborni</name>
    <dbReference type="NCBI Taxonomy" id="65129"/>
    <lineage>
        <taxon>Eukaryota</taxon>
        <taxon>Sar</taxon>
        <taxon>Alveolata</taxon>
        <taxon>Ciliophora</taxon>
        <taxon>Intramacronucleata</taxon>
        <taxon>Oligohymenophorea</taxon>
        <taxon>Peniculida</taxon>
        <taxon>Parameciidae</taxon>
        <taxon>Paramecium</taxon>
    </lineage>
</organism>
<gene>
    <name evidence="1" type="ORF">PSON_ATCC_30995.1.T2570016</name>
</gene>
<accession>A0A8S1RP97</accession>
<dbReference type="AlphaFoldDB" id="A0A8S1RP97"/>